<protein>
    <recommendedName>
        <fullName evidence="4">DRBM domain-containing protein</fullName>
    </recommendedName>
</protein>
<evidence type="ECO:0000256" key="2">
    <source>
        <dbReference type="ARBA" id="ARBA00022884"/>
    </source>
</evidence>
<keyword evidence="6" id="KW-1185">Reference proteome</keyword>
<feature type="domain" description="DRBM" evidence="4">
    <location>
        <begin position="379"/>
        <end position="447"/>
    </location>
</feature>
<proteinExistence type="predicted"/>
<evidence type="ECO:0000259" key="4">
    <source>
        <dbReference type="PROSITE" id="PS50137"/>
    </source>
</evidence>
<keyword evidence="1" id="KW-0677">Repeat</keyword>
<dbReference type="InterPro" id="IPR044450">
    <property type="entry name" value="AtDRB-like_DSRM_1"/>
</dbReference>
<name>A0A5C7IAW6_9ROSI</name>
<evidence type="ECO:0000313" key="6">
    <source>
        <dbReference type="Proteomes" id="UP000323000"/>
    </source>
</evidence>
<dbReference type="PROSITE" id="PS50137">
    <property type="entry name" value="DS_RBD"/>
    <property type="match status" value="3"/>
</dbReference>
<reference evidence="6" key="1">
    <citation type="journal article" date="2019" name="Gigascience">
        <title>De novo genome assembly of the endangered Acer yangbiense, a plant species with extremely small populations endemic to Yunnan Province, China.</title>
        <authorList>
            <person name="Yang J."/>
            <person name="Wariss H.M."/>
            <person name="Tao L."/>
            <person name="Zhang R."/>
            <person name="Yun Q."/>
            <person name="Hollingsworth P."/>
            <person name="Dao Z."/>
            <person name="Luo G."/>
            <person name="Guo H."/>
            <person name="Ma Y."/>
            <person name="Sun W."/>
        </authorList>
    </citation>
    <scope>NUCLEOTIDE SEQUENCE [LARGE SCALE GENOMIC DNA]</scope>
    <source>
        <strain evidence="6">cv. Malutang</strain>
    </source>
</reference>
<dbReference type="Pfam" id="PF00035">
    <property type="entry name" value="dsrm"/>
    <property type="match status" value="3"/>
</dbReference>
<dbReference type="Proteomes" id="UP000323000">
    <property type="component" value="Chromosome 3"/>
</dbReference>
<evidence type="ECO:0000313" key="5">
    <source>
        <dbReference type="EMBL" id="TXG66385.1"/>
    </source>
</evidence>
<comment type="caution">
    <text evidence="5">The sequence shown here is derived from an EMBL/GenBank/DDBJ whole genome shotgun (WGS) entry which is preliminary data.</text>
</comment>
<dbReference type="EMBL" id="VAHF01000003">
    <property type="protein sequence ID" value="TXG66385.1"/>
    <property type="molecule type" value="Genomic_DNA"/>
</dbReference>
<evidence type="ECO:0000256" key="3">
    <source>
        <dbReference type="PROSITE-ProRule" id="PRU00266"/>
    </source>
</evidence>
<keyword evidence="2 3" id="KW-0694">RNA-binding</keyword>
<sequence length="577" mass="62650">MYKAKLQEYCQFKRWELPLYTTIKEGPPHDPRFQTTVTVNNLSFTNRICKTTKEGQNNAARLALLHFSTSTSSSSASASGSSSQHTVQPNMMLETNPIPQVNATATVAKDANGSTDQEVLFSVGSSSQSTVQPNMMQETNQIPQVNATTAVAKDTNGSTDREVLFSLGSSSQSTVQPNMMQETNQFLILNATTAVAKDANRSTDQVVPCSSSQSTVQPNMMQETNQIPQVNATAAVAKDANGSTHQEILFSVGSSSRSTVQPNMMQETNQIPQVNATAAVAKDANGSTDQEVLFMSQHYKSQLQSYVQKRNLALPIYSCERMGPPHAMRFKCKVTVTGQTYECSTFFPTLKEAEHGAAKVALMSLPSDGVQEACDGSILYKNLLQELAQKKGYALPIYTTNVSGEAHVPTFVSTVEVKGELFTGQRSKTKKQAEMSAAKVAYVTIIEGKPSQGPTFLPPTGGAQASYIDPIPSEPMEVVFFENEPMEVVEVDKEAIICQHLRELLPQPGTNPTCKRESSSSTVLSAPADVSGETFTNARTKIRVLPYTPNMTLPKDGTVVFRDEKYVAVKLGSQSNQ</sequence>
<evidence type="ECO:0000256" key="1">
    <source>
        <dbReference type="ARBA" id="ARBA00022737"/>
    </source>
</evidence>
<dbReference type="SUPFAM" id="SSF54768">
    <property type="entry name" value="dsRNA-binding domain-like"/>
    <property type="match status" value="3"/>
</dbReference>
<dbReference type="InterPro" id="IPR014720">
    <property type="entry name" value="dsRBD_dom"/>
</dbReference>
<dbReference type="PANTHER" id="PTHR46031">
    <property type="match status" value="1"/>
</dbReference>
<dbReference type="OrthoDB" id="5988181at2759"/>
<gene>
    <name evidence="5" type="ORF">EZV62_007660</name>
</gene>
<dbReference type="AlphaFoldDB" id="A0A5C7IAW6"/>
<dbReference type="CDD" id="cd19907">
    <property type="entry name" value="DSRM_AtDRB-like_rpt1"/>
    <property type="match status" value="1"/>
</dbReference>
<feature type="domain" description="DRBM" evidence="4">
    <location>
        <begin position="298"/>
        <end position="367"/>
    </location>
</feature>
<dbReference type="PANTHER" id="PTHR46031:SF16">
    <property type="entry name" value="DOUBLE-STRANDED RNA-BINDING PROTEIN 4"/>
    <property type="match status" value="1"/>
</dbReference>
<feature type="domain" description="DRBM" evidence="4">
    <location>
        <begin position="1"/>
        <end position="69"/>
    </location>
</feature>
<dbReference type="Gene3D" id="3.30.160.20">
    <property type="match status" value="3"/>
</dbReference>
<organism evidence="5 6">
    <name type="scientific">Acer yangbiense</name>
    <dbReference type="NCBI Taxonomy" id="1000413"/>
    <lineage>
        <taxon>Eukaryota</taxon>
        <taxon>Viridiplantae</taxon>
        <taxon>Streptophyta</taxon>
        <taxon>Embryophyta</taxon>
        <taxon>Tracheophyta</taxon>
        <taxon>Spermatophyta</taxon>
        <taxon>Magnoliopsida</taxon>
        <taxon>eudicotyledons</taxon>
        <taxon>Gunneridae</taxon>
        <taxon>Pentapetalae</taxon>
        <taxon>rosids</taxon>
        <taxon>malvids</taxon>
        <taxon>Sapindales</taxon>
        <taxon>Sapindaceae</taxon>
        <taxon>Hippocastanoideae</taxon>
        <taxon>Acereae</taxon>
        <taxon>Acer</taxon>
    </lineage>
</organism>
<dbReference type="SMART" id="SM00358">
    <property type="entry name" value="DSRM"/>
    <property type="match status" value="3"/>
</dbReference>
<dbReference type="GO" id="GO:0003725">
    <property type="term" value="F:double-stranded RNA binding"/>
    <property type="evidence" value="ECO:0007669"/>
    <property type="project" value="InterPro"/>
</dbReference>
<accession>A0A5C7IAW6</accession>